<keyword evidence="2" id="KW-1185">Reference proteome</keyword>
<proteinExistence type="predicted"/>
<name>A0A3P7NQB4_DIBLA</name>
<gene>
    <name evidence="1" type="ORF">DILT_LOCUS7220</name>
</gene>
<dbReference type="OrthoDB" id="6082754at2759"/>
<dbReference type="Proteomes" id="UP000281553">
    <property type="component" value="Unassembled WGS sequence"/>
</dbReference>
<accession>A0A3P7NQB4</accession>
<dbReference type="EMBL" id="UYRU01051329">
    <property type="protein sequence ID" value="VDN11389.1"/>
    <property type="molecule type" value="Genomic_DNA"/>
</dbReference>
<evidence type="ECO:0000313" key="2">
    <source>
        <dbReference type="Proteomes" id="UP000281553"/>
    </source>
</evidence>
<sequence length="110" mass="12580">MTAKVPQAETFFDCLSTKERTGVRCLRLTHFLLARAGLFQSICLMFWLAERAAREKEPPIHPWIIYGHVNVSDRQSRVITVTDARTSVDCPVAHLLKSDDLGIQRRKLTE</sequence>
<evidence type="ECO:0000313" key="1">
    <source>
        <dbReference type="EMBL" id="VDN11389.1"/>
    </source>
</evidence>
<reference evidence="1 2" key="1">
    <citation type="submission" date="2018-11" db="EMBL/GenBank/DDBJ databases">
        <authorList>
            <consortium name="Pathogen Informatics"/>
        </authorList>
    </citation>
    <scope>NUCLEOTIDE SEQUENCE [LARGE SCALE GENOMIC DNA]</scope>
</reference>
<organism evidence="1 2">
    <name type="scientific">Dibothriocephalus latus</name>
    <name type="common">Fish tapeworm</name>
    <name type="synonym">Diphyllobothrium latum</name>
    <dbReference type="NCBI Taxonomy" id="60516"/>
    <lineage>
        <taxon>Eukaryota</taxon>
        <taxon>Metazoa</taxon>
        <taxon>Spiralia</taxon>
        <taxon>Lophotrochozoa</taxon>
        <taxon>Platyhelminthes</taxon>
        <taxon>Cestoda</taxon>
        <taxon>Eucestoda</taxon>
        <taxon>Diphyllobothriidea</taxon>
        <taxon>Diphyllobothriidae</taxon>
        <taxon>Dibothriocephalus</taxon>
    </lineage>
</organism>
<protein>
    <submittedName>
        <fullName evidence="1">Uncharacterized protein</fullName>
    </submittedName>
</protein>
<dbReference type="AlphaFoldDB" id="A0A3P7NQB4"/>